<dbReference type="OrthoDB" id="6436186at2759"/>
<dbReference type="Proteomes" id="UP000887013">
    <property type="component" value="Unassembled WGS sequence"/>
</dbReference>
<dbReference type="EMBL" id="BMAW01037828">
    <property type="protein sequence ID" value="GFU50067.1"/>
    <property type="molecule type" value="Genomic_DNA"/>
</dbReference>
<keyword evidence="3" id="KW-1185">Reference proteome</keyword>
<sequence>MEIEDRFLQLKAGEEKLAELKKSLAKTLFDLKTEKKQLESRMELLRGANAKCPRRELEYELGLAKSRLEEQEMRIKDAKFDLENIDVLLSNVEMVIQKLEEAIRKKMPDLKSDASPNPNLAATGISSHLEEILSKLETLNFHDVS</sequence>
<evidence type="ECO:0000256" key="1">
    <source>
        <dbReference type="SAM" id="Coils"/>
    </source>
</evidence>
<comment type="caution">
    <text evidence="2">The sequence shown here is derived from an EMBL/GenBank/DDBJ whole genome shotgun (WGS) entry which is preliminary data.</text>
</comment>
<feature type="coiled-coil region" evidence="1">
    <location>
        <begin position="21"/>
        <end position="102"/>
    </location>
</feature>
<reference evidence="2" key="1">
    <citation type="submission" date="2020-08" db="EMBL/GenBank/DDBJ databases">
        <title>Multicomponent nature underlies the extraordinary mechanical properties of spider dragline silk.</title>
        <authorList>
            <person name="Kono N."/>
            <person name="Nakamura H."/>
            <person name="Mori M."/>
            <person name="Yoshida Y."/>
            <person name="Ohtoshi R."/>
            <person name="Malay A.D."/>
            <person name="Moran D.A.P."/>
            <person name="Tomita M."/>
            <person name="Numata K."/>
            <person name="Arakawa K."/>
        </authorList>
    </citation>
    <scope>NUCLEOTIDE SEQUENCE</scope>
</reference>
<name>A0A8X6QXB1_NEPPI</name>
<organism evidence="2 3">
    <name type="scientific">Nephila pilipes</name>
    <name type="common">Giant wood spider</name>
    <name type="synonym">Nephila maculata</name>
    <dbReference type="NCBI Taxonomy" id="299642"/>
    <lineage>
        <taxon>Eukaryota</taxon>
        <taxon>Metazoa</taxon>
        <taxon>Ecdysozoa</taxon>
        <taxon>Arthropoda</taxon>
        <taxon>Chelicerata</taxon>
        <taxon>Arachnida</taxon>
        <taxon>Araneae</taxon>
        <taxon>Araneomorphae</taxon>
        <taxon>Entelegynae</taxon>
        <taxon>Araneoidea</taxon>
        <taxon>Nephilidae</taxon>
        <taxon>Nephila</taxon>
    </lineage>
</organism>
<evidence type="ECO:0000313" key="3">
    <source>
        <dbReference type="Proteomes" id="UP000887013"/>
    </source>
</evidence>
<accession>A0A8X6QXB1</accession>
<protein>
    <submittedName>
        <fullName evidence="2">Uncharacterized protein</fullName>
    </submittedName>
</protein>
<keyword evidence="1" id="KW-0175">Coiled coil</keyword>
<evidence type="ECO:0000313" key="2">
    <source>
        <dbReference type="EMBL" id="GFU50067.1"/>
    </source>
</evidence>
<gene>
    <name evidence="2" type="ORF">NPIL_399711</name>
</gene>
<dbReference type="AlphaFoldDB" id="A0A8X6QXB1"/>
<proteinExistence type="predicted"/>